<accession>A0A9P5XFE1</accession>
<evidence type="ECO:0000313" key="1">
    <source>
        <dbReference type="EMBL" id="KAF9449983.1"/>
    </source>
</evidence>
<organism evidence="1 2">
    <name type="scientific">Macrolepiota fuliginosa MF-IS2</name>
    <dbReference type="NCBI Taxonomy" id="1400762"/>
    <lineage>
        <taxon>Eukaryota</taxon>
        <taxon>Fungi</taxon>
        <taxon>Dikarya</taxon>
        <taxon>Basidiomycota</taxon>
        <taxon>Agaricomycotina</taxon>
        <taxon>Agaricomycetes</taxon>
        <taxon>Agaricomycetidae</taxon>
        <taxon>Agaricales</taxon>
        <taxon>Agaricineae</taxon>
        <taxon>Agaricaceae</taxon>
        <taxon>Macrolepiota</taxon>
    </lineage>
</organism>
<comment type="caution">
    <text evidence="1">The sequence shown here is derived from an EMBL/GenBank/DDBJ whole genome shotgun (WGS) entry which is preliminary data.</text>
</comment>
<protein>
    <submittedName>
        <fullName evidence="1">Uncharacterized protein</fullName>
    </submittedName>
</protein>
<evidence type="ECO:0000313" key="2">
    <source>
        <dbReference type="Proteomes" id="UP000807342"/>
    </source>
</evidence>
<reference evidence="1" key="1">
    <citation type="submission" date="2020-11" db="EMBL/GenBank/DDBJ databases">
        <authorList>
            <consortium name="DOE Joint Genome Institute"/>
            <person name="Ahrendt S."/>
            <person name="Riley R."/>
            <person name="Andreopoulos W."/>
            <person name="Labutti K."/>
            <person name="Pangilinan J."/>
            <person name="Ruiz-Duenas F.J."/>
            <person name="Barrasa J.M."/>
            <person name="Sanchez-Garcia M."/>
            <person name="Camarero S."/>
            <person name="Miyauchi S."/>
            <person name="Serrano A."/>
            <person name="Linde D."/>
            <person name="Babiker R."/>
            <person name="Drula E."/>
            <person name="Ayuso-Fernandez I."/>
            <person name="Pacheco R."/>
            <person name="Padilla G."/>
            <person name="Ferreira P."/>
            <person name="Barriuso J."/>
            <person name="Kellner H."/>
            <person name="Castanera R."/>
            <person name="Alfaro M."/>
            <person name="Ramirez L."/>
            <person name="Pisabarro A.G."/>
            <person name="Kuo A."/>
            <person name="Tritt A."/>
            <person name="Lipzen A."/>
            <person name="He G."/>
            <person name="Yan M."/>
            <person name="Ng V."/>
            <person name="Cullen D."/>
            <person name="Martin F."/>
            <person name="Rosso M.-N."/>
            <person name="Henrissat B."/>
            <person name="Hibbett D."/>
            <person name="Martinez A.T."/>
            <person name="Grigoriev I.V."/>
        </authorList>
    </citation>
    <scope>NUCLEOTIDE SEQUENCE</scope>
    <source>
        <strain evidence="1">MF-IS2</strain>
    </source>
</reference>
<name>A0A9P5XFE1_9AGAR</name>
<proteinExistence type="predicted"/>
<dbReference type="AlphaFoldDB" id="A0A9P5XFE1"/>
<gene>
    <name evidence="1" type="ORF">P691DRAFT_774280</name>
</gene>
<dbReference type="EMBL" id="MU151115">
    <property type="protein sequence ID" value="KAF9449983.1"/>
    <property type="molecule type" value="Genomic_DNA"/>
</dbReference>
<keyword evidence="2" id="KW-1185">Reference proteome</keyword>
<sequence length="187" mass="20553">MPFHRTEDFRREILLRLANTVLALAPVAIDQTLSLHHLSTTSQTPSSEASTWTADEQEVITNFLHNIESSGASDGNFNAAYFQALTDHLHEVQEHYADADEASVEPALTISQSRSQLMGTSGSKADILLMVINALNNSTSTIATQLNNDRLGLPAVMMKRLSQIIEETAGLTEAEGHPDRVLRKTRE</sequence>
<dbReference type="Proteomes" id="UP000807342">
    <property type="component" value="Unassembled WGS sequence"/>
</dbReference>